<dbReference type="InterPro" id="IPR007267">
    <property type="entry name" value="GtrA_DPMS_TM"/>
</dbReference>
<evidence type="ECO:0000259" key="7">
    <source>
        <dbReference type="Pfam" id="PF04138"/>
    </source>
</evidence>
<feature type="transmembrane region" description="Helical" evidence="6">
    <location>
        <begin position="17"/>
        <end position="45"/>
    </location>
</feature>
<feature type="transmembrane region" description="Helical" evidence="6">
    <location>
        <begin position="91"/>
        <end position="110"/>
    </location>
</feature>
<evidence type="ECO:0000256" key="6">
    <source>
        <dbReference type="SAM" id="Phobius"/>
    </source>
</evidence>
<dbReference type="PANTHER" id="PTHR38459:SF1">
    <property type="entry name" value="PROPHAGE BACTOPRENOL-LINKED GLUCOSE TRANSLOCASE HOMOLOG"/>
    <property type="match status" value="1"/>
</dbReference>
<keyword evidence="4 6" id="KW-1133">Transmembrane helix</keyword>
<keyword evidence="9" id="KW-1185">Reference proteome</keyword>
<name>A0ABR8RME0_9CELL</name>
<evidence type="ECO:0000256" key="1">
    <source>
        <dbReference type="ARBA" id="ARBA00004141"/>
    </source>
</evidence>
<keyword evidence="3 6" id="KW-0812">Transmembrane</keyword>
<gene>
    <name evidence="8" type="ORF">H9652_00680</name>
</gene>
<proteinExistence type="inferred from homology"/>
<dbReference type="RefSeq" id="WP_191794182.1">
    <property type="nucleotide sequence ID" value="NZ_JACSQQ010000001.1"/>
</dbReference>
<sequence>MKYISIGGLCFVIDAGLLWFCTGVLGWDVWLGATIGYWTGVLVNFTLNRTVMAREGGNLLRQTTRYGILLGFNYLVTLAFLHLTAMLGMPVVAGKTVIVAASTCWNYLLYRFWIFV</sequence>
<dbReference type="PANTHER" id="PTHR38459">
    <property type="entry name" value="PROPHAGE BACTOPRENOL-LINKED GLUCOSE TRANSLOCASE HOMOLOG"/>
    <property type="match status" value="1"/>
</dbReference>
<organism evidence="8 9">
    <name type="scientific">Oerskovia rustica</name>
    <dbReference type="NCBI Taxonomy" id="2762237"/>
    <lineage>
        <taxon>Bacteria</taxon>
        <taxon>Bacillati</taxon>
        <taxon>Actinomycetota</taxon>
        <taxon>Actinomycetes</taxon>
        <taxon>Micrococcales</taxon>
        <taxon>Cellulomonadaceae</taxon>
        <taxon>Oerskovia</taxon>
    </lineage>
</organism>
<evidence type="ECO:0000256" key="3">
    <source>
        <dbReference type="ARBA" id="ARBA00022692"/>
    </source>
</evidence>
<keyword evidence="5 6" id="KW-0472">Membrane</keyword>
<comment type="subcellular location">
    <subcellularLocation>
        <location evidence="1">Membrane</location>
        <topology evidence="1">Multi-pass membrane protein</topology>
    </subcellularLocation>
</comment>
<evidence type="ECO:0000256" key="5">
    <source>
        <dbReference type="ARBA" id="ARBA00023136"/>
    </source>
</evidence>
<dbReference type="Proteomes" id="UP000641803">
    <property type="component" value="Unassembled WGS sequence"/>
</dbReference>
<dbReference type="EMBL" id="JACSQQ010000001">
    <property type="protein sequence ID" value="MBD7948921.1"/>
    <property type="molecule type" value="Genomic_DNA"/>
</dbReference>
<feature type="domain" description="GtrA/DPMS transmembrane" evidence="7">
    <location>
        <begin position="2"/>
        <end position="115"/>
    </location>
</feature>
<evidence type="ECO:0000256" key="2">
    <source>
        <dbReference type="ARBA" id="ARBA00009399"/>
    </source>
</evidence>
<evidence type="ECO:0000313" key="8">
    <source>
        <dbReference type="EMBL" id="MBD7948921.1"/>
    </source>
</evidence>
<protein>
    <submittedName>
        <fullName evidence="8">GtrA family protein</fullName>
    </submittedName>
</protein>
<comment type="caution">
    <text evidence="8">The sequence shown here is derived from an EMBL/GenBank/DDBJ whole genome shotgun (WGS) entry which is preliminary data.</text>
</comment>
<reference evidence="8 9" key="1">
    <citation type="submission" date="2020-08" db="EMBL/GenBank/DDBJ databases">
        <title>A Genomic Blueprint of the Chicken Gut Microbiome.</title>
        <authorList>
            <person name="Gilroy R."/>
            <person name="Ravi A."/>
            <person name="Getino M."/>
            <person name="Pursley I."/>
            <person name="Horton D.L."/>
            <person name="Alikhan N.-F."/>
            <person name="Baker D."/>
            <person name="Gharbi K."/>
            <person name="Hall N."/>
            <person name="Watson M."/>
            <person name="Adriaenssens E.M."/>
            <person name="Foster-Nyarko E."/>
            <person name="Jarju S."/>
            <person name="Secka A."/>
            <person name="Antonio M."/>
            <person name="Oren A."/>
            <person name="Chaudhuri R."/>
            <person name="La Ragione R.M."/>
            <person name="Hildebrand F."/>
            <person name="Pallen M.J."/>
        </authorList>
    </citation>
    <scope>NUCLEOTIDE SEQUENCE [LARGE SCALE GENOMIC DNA]</scope>
    <source>
        <strain evidence="8 9">Sa4CUA1</strain>
    </source>
</reference>
<evidence type="ECO:0000256" key="4">
    <source>
        <dbReference type="ARBA" id="ARBA00022989"/>
    </source>
</evidence>
<comment type="similarity">
    <text evidence="2">Belongs to the GtrA family.</text>
</comment>
<dbReference type="InterPro" id="IPR051401">
    <property type="entry name" value="GtrA_CellWall_Glycosyl"/>
</dbReference>
<feature type="transmembrane region" description="Helical" evidence="6">
    <location>
        <begin position="66"/>
        <end position="85"/>
    </location>
</feature>
<evidence type="ECO:0000313" key="9">
    <source>
        <dbReference type="Proteomes" id="UP000641803"/>
    </source>
</evidence>
<accession>A0ABR8RME0</accession>
<dbReference type="Pfam" id="PF04138">
    <property type="entry name" value="GtrA_DPMS_TM"/>
    <property type="match status" value="1"/>
</dbReference>